<sequence length="198" mass="21774">MKDWGVRIRRKSVGCIDTSEDSGYNPREAINVTYIMIMDTLKRRIDMIFLFEDIVVGVRSPTDLDTLLLLSSSSRTPLLTLWTTSSCSSCRHIRPLLTSLIRSGAGESHGGVSFAEVEFDSPTLGEVVGRYMITSIPTLMAFSRGEAQIETRLMDVREMRDEAFLRLWIEDEAGRGGRGGKGGGMGVLGGLFGFGGKQ</sequence>
<evidence type="ECO:0000313" key="3">
    <source>
        <dbReference type="Proteomes" id="UP001590950"/>
    </source>
</evidence>
<keyword evidence="3" id="KW-1185">Reference proteome</keyword>
<protein>
    <recommendedName>
        <fullName evidence="1">Thioredoxin domain-containing protein</fullName>
    </recommendedName>
</protein>
<proteinExistence type="predicted"/>
<name>A0ABR4A395_9LECA</name>
<feature type="domain" description="Thioredoxin" evidence="1">
    <location>
        <begin position="75"/>
        <end position="150"/>
    </location>
</feature>
<dbReference type="CDD" id="cd02947">
    <property type="entry name" value="TRX_family"/>
    <property type="match status" value="1"/>
</dbReference>
<dbReference type="InterPro" id="IPR013766">
    <property type="entry name" value="Thioredoxin_domain"/>
</dbReference>
<dbReference type="Pfam" id="PF00085">
    <property type="entry name" value="Thioredoxin"/>
    <property type="match status" value="1"/>
</dbReference>
<reference evidence="2 3" key="1">
    <citation type="submission" date="2024-09" db="EMBL/GenBank/DDBJ databases">
        <title>Rethinking Asexuality: The Enigmatic Case of Functional Sexual Genes in Lepraria (Stereocaulaceae).</title>
        <authorList>
            <person name="Doellman M."/>
            <person name="Sun Y."/>
            <person name="Barcenas-Pena A."/>
            <person name="Lumbsch H.T."/>
            <person name="Grewe F."/>
        </authorList>
    </citation>
    <scope>NUCLEOTIDE SEQUENCE [LARGE SCALE GENOMIC DNA]</scope>
    <source>
        <strain evidence="2 3">Mercado 3170</strain>
    </source>
</reference>
<evidence type="ECO:0000259" key="1">
    <source>
        <dbReference type="Pfam" id="PF00085"/>
    </source>
</evidence>
<accession>A0ABR4A395</accession>
<dbReference type="Gene3D" id="3.40.30.10">
    <property type="entry name" value="Glutaredoxin"/>
    <property type="match status" value="1"/>
</dbReference>
<dbReference type="EMBL" id="JBEFKJ010000023">
    <property type="protein sequence ID" value="KAL2039984.1"/>
    <property type="molecule type" value="Genomic_DNA"/>
</dbReference>
<dbReference type="InterPro" id="IPR036249">
    <property type="entry name" value="Thioredoxin-like_sf"/>
</dbReference>
<evidence type="ECO:0000313" key="2">
    <source>
        <dbReference type="EMBL" id="KAL2039984.1"/>
    </source>
</evidence>
<gene>
    <name evidence="2" type="ORF">N7G274_007387</name>
</gene>
<organism evidence="2 3">
    <name type="scientific">Stereocaulon virgatum</name>
    <dbReference type="NCBI Taxonomy" id="373712"/>
    <lineage>
        <taxon>Eukaryota</taxon>
        <taxon>Fungi</taxon>
        <taxon>Dikarya</taxon>
        <taxon>Ascomycota</taxon>
        <taxon>Pezizomycotina</taxon>
        <taxon>Lecanoromycetes</taxon>
        <taxon>OSLEUM clade</taxon>
        <taxon>Lecanoromycetidae</taxon>
        <taxon>Lecanorales</taxon>
        <taxon>Lecanorineae</taxon>
        <taxon>Stereocaulaceae</taxon>
        <taxon>Stereocaulon</taxon>
    </lineage>
</organism>
<dbReference type="Proteomes" id="UP001590950">
    <property type="component" value="Unassembled WGS sequence"/>
</dbReference>
<dbReference type="SUPFAM" id="SSF52833">
    <property type="entry name" value="Thioredoxin-like"/>
    <property type="match status" value="1"/>
</dbReference>
<comment type="caution">
    <text evidence="2">The sequence shown here is derived from an EMBL/GenBank/DDBJ whole genome shotgun (WGS) entry which is preliminary data.</text>
</comment>